<evidence type="ECO:0008006" key="2">
    <source>
        <dbReference type="Google" id="ProtNLM"/>
    </source>
</evidence>
<sequence>MGHVTIFSGAFGSGKTEIALNYALERAGQSKYDKVLLADLDTANPYFVARDARDQLGAAGEKISIIAPVRELAQADVPNLPVEIIGLLRTDNEMVLDLAGDKFGALVLGYISGHIRARRNYDMYLVINPFRPFSANLDEVMELRNMLEGAGRLKFTGIISNPNLVEETTADLIKEGHRRVVGFAKALEIPVAYLAVEGKYFQELYPEYGNDLKCISLFLRPDWIRGLEEGMKDGEGQG</sequence>
<proteinExistence type="predicted"/>
<gene>
    <name evidence="1" type="ORF">ASZ90_017821</name>
</gene>
<name>A0A0W8E7T3_9ZZZZ</name>
<protein>
    <recommendedName>
        <fullName evidence="2">CobQ/CobB/MinD/ParA nucleotide binding domain-containing protein</fullName>
    </recommendedName>
</protein>
<dbReference type="Gene3D" id="3.40.50.300">
    <property type="entry name" value="P-loop containing nucleotide triphosphate hydrolases"/>
    <property type="match status" value="1"/>
</dbReference>
<dbReference type="EMBL" id="LNQE01001842">
    <property type="protein sequence ID" value="KUG04682.1"/>
    <property type="molecule type" value="Genomic_DNA"/>
</dbReference>
<reference evidence="1" key="1">
    <citation type="journal article" date="2015" name="Proc. Natl. Acad. Sci. U.S.A.">
        <title>Networks of energetic and metabolic interactions define dynamics in microbial communities.</title>
        <authorList>
            <person name="Embree M."/>
            <person name="Liu J.K."/>
            <person name="Al-Bassam M.M."/>
            <person name="Zengler K."/>
        </authorList>
    </citation>
    <scope>NUCLEOTIDE SEQUENCE</scope>
</reference>
<accession>A0A0W8E7T3</accession>
<organism evidence="1">
    <name type="scientific">hydrocarbon metagenome</name>
    <dbReference type="NCBI Taxonomy" id="938273"/>
    <lineage>
        <taxon>unclassified sequences</taxon>
        <taxon>metagenomes</taxon>
        <taxon>ecological metagenomes</taxon>
    </lineage>
</organism>
<dbReference type="SUPFAM" id="SSF52540">
    <property type="entry name" value="P-loop containing nucleoside triphosphate hydrolases"/>
    <property type="match status" value="1"/>
</dbReference>
<dbReference type="AlphaFoldDB" id="A0A0W8E7T3"/>
<comment type="caution">
    <text evidence="1">The sequence shown here is derived from an EMBL/GenBank/DDBJ whole genome shotgun (WGS) entry which is preliminary data.</text>
</comment>
<evidence type="ECO:0000313" key="1">
    <source>
        <dbReference type="EMBL" id="KUG04682.1"/>
    </source>
</evidence>
<dbReference type="InterPro" id="IPR027417">
    <property type="entry name" value="P-loop_NTPase"/>
</dbReference>